<evidence type="ECO:0000313" key="9">
    <source>
        <dbReference type="EMBL" id="MBZ6064646.1"/>
    </source>
</evidence>
<evidence type="ECO:0000256" key="7">
    <source>
        <dbReference type="SAM" id="Phobius"/>
    </source>
</evidence>
<dbReference type="InterPro" id="IPR032808">
    <property type="entry name" value="DoxX"/>
</dbReference>
<accession>A0A0S2SD49</accession>
<feature type="transmembrane region" description="Helical" evidence="7">
    <location>
        <begin position="47"/>
        <end position="66"/>
    </location>
</feature>
<dbReference type="AlphaFoldDB" id="A0A0S2SD49"/>
<reference evidence="8 10" key="2">
    <citation type="journal article" date="2016" name="Genome Announc.">
        <title>Complete Genome Sequence of the Highly Virulent Aeromonas schubertii Strain WL1483, Isolated from Diseased Snakehead Fish (Channa argus) in China.</title>
        <authorList>
            <person name="Liu L."/>
            <person name="Li N."/>
            <person name="Zhang D."/>
            <person name="Fu X."/>
            <person name="Shi C."/>
            <person name="Lin Q."/>
            <person name="Hao G."/>
        </authorList>
    </citation>
    <scope>NUCLEOTIDE SEQUENCE [LARGE SCALE GENOMIC DNA]</scope>
    <source>
        <strain evidence="8 10">WL1483</strain>
    </source>
</reference>
<dbReference type="RefSeq" id="WP_060583743.1">
    <property type="nucleotide sequence ID" value="NZ_CP013067.1"/>
</dbReference>
<dbReference type="Proteomes" id="UP000058114">
    <property type="component" value="Chromosome"/>
</dbReference>
<dbReference type="KEGG" id="asr:WL1483_208"/>
<evidence type="ECO:0000256" key="1">
    <source>
        <dbReference type="ARBA" id="ARBA00004651"/>
    </source>
</evidence>
<keyword evidence="11" id="KW-1185">Reference proteome</keyword>
<dbReference type="GO" id="GO:0005886">
    <property type="term" value="C:plasma membrane"/>
    <property type="evidence" value="ECO:0007669"/>
    <property type="project" value="UniProtKB-SubCell"/>
</dbReference>
<sequence>MDKMRDIALLVGRVLLALMFVSAGWSKIGGYAGTQGYMEAMGVPGMLLPLVILLELGGGLAILAGVLTRSVSLLLAGFCVLAALLFHYQPADQMQMIMFMKNISIAGGFLVLAAAGPGAFSVDGKLGKCW</sequence>
<dbReference type="EMBL" id="CP013067">
    <property type="protein sequence ID" value="ALP39627.1"/>
    <property type="molecule type" value="Genomic_DNA"/>
</dbReference>
<dbReference type="InterPro" id="IPR051907">
    <property type="entry name" value="DoxX-like_oxidoreductase"/>
</dbReference>
<proteinExistence type="inferred from homology"/>
<evidence type="ECO:0000313" key="8">
    <source>
        <dbReference type="EMBL" id="ALP39627.1"/>
    </source>
</evidence>
<organism evidence="8 10">
    <name type="scientific">Aeromonas schubertii</name>
    <dbReference type="NCBI Taxonomy" id="652"/>
    <lineage>
        <taxon>Bacteria</taxon>
        <taxon>Pseudomonadati</taxon>
        <taxon>Pseudomonadota</taxon>
        <taxon>Gammaproteobacteria</taxon>
        <taxon>Aeromonadales</taxon>
        <taxon>Aeromonadaceae</taxon>
        <taxon>Aeromonas</taxon>
    </lineage>
</organism>
<evidence type="ECO:0000256" key="5">
    <source>
        <dbReference type="ARBA" id="ARBA00022989"/>
    </source>
</evidence>
<evidence type="ECO:0000313" key="10">
    <source>
        <dbReference type="Proteomes" id="UP000058114"/>
    </source>
</evidence>
<dbReference type="PANTHER" id="PTHR33452:SF1">
    <property type="entry name" value="INNER MEMBRANE PROTEIN YPHA-RELATED"/>
    <property type="match status" value="1"/>
</dbReference>
<gene>
    <name evidence="8" type="primary">yqjF</name>
    <name evidence="9" type="ORF">LA374_00240</name>
    <name evidence="8" type="ORF">WL1483_208</name>
</gene>
<dbReference type="EMBL" id="JAIRBT010000001">
    <property type="protein sequence ID" value="MBZ6064646.1"/>
    <property type="molecule type" value="Genomic_DNA"/>
</dbReference>
<evidence type="ECO:0000313" key="11">
    <source>
        <dbReference type="Proteomes" id="UP000774958"/>
    </source>
</evidence>
<name>A0A0S2SD49_9GAMM</name>
<feature type="transmembrane region" description="Helical" evidence="7">
    <location>
        <begin position="103"/>
        <end position="122"/>
    </location>
</feature>
<dbReference type="Proteomes" id="UP000774958">
    <property type="component" value="Unassembled WGS sequence"/>
</dbReference>
<feature type="transmembrane region" description="Helical" evidence="7">
    <location>
        <begin position="73"/>
        <end position="91"/>
    </location>
</feature>
<dbReference type="PANTHER" id="PTHR33452">
    <property type="entry name" value="OXIDOREDUCTASE CATD-RELATED"/>
    <property type="match status" value="1"/>
</dbReference>
<dbReference type="PATRIC" id="fig|652.5.peg.406"/>
<comment type="similarity">
    <text evidence="2">Belongs to the DoxX family.</text>
</comment>
<evidence type="ECO:0000256" key="3">
    <source>
        <dbReference type="ARBA" id="ARBA00022475"/>
    </source>
</evidence>
<reference evidence="10" key="1">
    <citation type="submission" date="2015-10" db="EMBL/GenBank/DDBJ databases">
        <title>Complete Genome Sequence of Aeromonas schubertii strain WL1483.</title>
        <authorList>
            <person name="Liu L."/>
        </authorList>
    </citation>
    <scope>NUCLEOTIDE SEQUENCE [LARGE SCALE GENOMIC DNA]</scope>
    <source>
        <strain evidence="10">WL1483</strain>
    </source>
</reference>
<keyword evidence="3" id="KW-1003">Cell membrane</keyword>
<evidence type="ECO:0000256" key="4">
    <source>
        <dbReference type="ARBA" id="ARBA00022692"/>
    </source>
</evidence>
<protein>
    <submittedName>
        <fullName evidence="8">DoxX family protein</fullName>
    </submittedName>
</protein>
<keyword evidence="6 7" id="KW-0472">Membrane</keyword>
<evidence type="ECO:0000256" key="2">
    <source>
        <dbReference type="ARBA" id="ARBA00006679"/>
    </source>
</evidence>
<comment type="subcellular location">
    <subcellularLocation>
        <location evidence="1">Cell membrane</location>
        <topology evidence="1">Multi-pass membrane protein</topology>
    </subcellularLocation>
</comment>
<dbReference type="Pfam" id="PF07681">
    <property type="entry name" value="DoxX"/>
    <property type="match status" value="1"/>
</dbReference>
<reference evidence="9 11" key="3">
    <citation type="submission" date="2021-09" db="EMBL/GenBank/DDBJ databases">
        <title>Aeromonas schubertii isolated from Asian sea bass.</title>
        <authorList>
            <person name="Pinpimai K."/>
        </authorList>
    </citation>
    <scope>NUCLEOTIDE SEQUENCE [LARGE SCALE GENOMIC DNA]</scope>
    <source>
        <strain evidence="9 11">CHULA2021a</strain>
    </source>
</reference>
<keyword evidence="5 7" id="KW-1133">Transmembrane helix</keyword>
<evidence type="ECO:0000256" key="6">
    <source>
        <dbReference type="ARBA" id="ARBA00023136"/>
    </source>
</evidence>
<keyword evidence="4 7" id="KW-0812">Transmembrane</keyword>